<proteinExistence type="predicted"/>
<dbReference type="InterPro" id="IPR029058">
    <property type="entry name" value="AB_hydrolase_fold"/>
</dbReference>
<dbReference type="InterPro" id="IPR051044">
    <property type="entry name" value="MAG_DAG_Lipase"/>
</dbReference>
<keyword evidence="3" id="KW-1185">Reference proteome</keyword>
<evidence type="ECO:0000313" key="2">
    <source>
        <dbReference type="EMBL" id="GGN64698.1"/>
    </source>
</evidence>
<sequence>MNEEFWLTAEDDCELYIRSWGSDIKDAKAVILISHGMTEHIARYKQLAAFFNGKGFIVYGDDHRGHGRTGEKQGQLGFIAEANGFELLVEDLHLLIQYVKKQHTGLPIFIYGHSMGSFITRNYIQNYSEEVAGVLLAGSGFFPERSSKVGLEIASFQNPRKESTFMNNLVFGNYNSKIVQKLTSFDWLTRDGQVVDDYIADPLSGYVPTAGFFVDLLIGILQMQDPERNKRIRKDLPMLFISGDADPVGNYSKGVFQAAESYIEAGLSDVIVSLYPDARHELHQETNKEEVFDFLEQWIRKQL</sequence>
<accession>A0A918D4A6</accession>
<feature type="domain" description="Serine aminopeptidase S33" evidence="1">
    <location>
        <begin position="26"/>
        <end position="287"/>
    </location>
</feature>
<protein>
    <submittedName>
        <fullName evidence="2">Alpha/beta hydrolase</fullName>
    </submittedName>
</protein>
<dbReference type="Gene3D" id="3.40.50.1820">
    <property type="entry name" value="alpha/beta hydrolase"/>
    <property type="match status" value="1"/>
</dbReference>
<dbReference type="EMBL" id="BMOS01000032">
    <property type="protein sequence ID" value="GGN64698.1"/>
    <property type="molecule type" value="Genomic_DNA"/>
</dbReference>
<reference evidence="2" key="2">
    <citation type="submission" date="2020-09" db="EMBL/GenBank/DDBJ databases">
        <authorList>
            <person name="Sun Q."/>
            <person name="Ohkuma M."/>
        </authorList>
    </citation>
    <scope>NUCLEOTIDE SEQUENCE</scope>
    <source>
        <strain evidence="2">JCM 17251</strain>
    </source>
</reference>
<dbReference type="AlphaFoldDB" id="A0A918D4A6"/>
<dbReference type="InterPro" id="IPR022742">
    <property type="entry name" value="Hydrolase_4"/>
</dbReference>
<evidence type="ECO:0000313" key="3">
    <source>
        <dbReference type="Proteomes" id="UP000624041"/>
    </source>
</evidence>
<gene>
    <name evidence="2" type="ORF">GCM10007971_32830</name>
</gene>
<keyword evidence="2" id="KW-0378">Hydrolase</keyword>
<comment type="caution">
    <text evidence="2">The sequence shown here is derived from an EMBL/GenBank/DDBJ whole genome shotgun (WGS) entry which is preliminary data.</text>
</comment>
<reference evidence="2" key="1">
    <citation type="journal article" date="2014" name="Int. J. Syst. Evol. Microbiol.">
        <title>Complete genome sequence of Corynebacterium casei LMG S-19264T (=DSM 44701T), isolated from a smear-ripened cheese.</title>
        <authorList>
            <consortium name="US DOE Joint Genome Institute (JGI-PGF)"/>
            <person name="Walter F."/>
            <person name="Albersmeier A."/>
            <person name="Kalinowski J."/>
            <person name="Ruckert C."/>
        </authorList>
    </citation>
    <scope>NUCLEOTIDE SEQUENCE</scope>
    <source>
        <strain evidence="2">JCM 17251</strain>
    </source>
</reference>
<dbReference type="PANTHER" id="PTHR11614">
    <property type="entry name" value="PHOSPHOLIPASE-RELATED"/>
    <property type="match status" value="1"/>
</dbReference>
<evidence type="ECO:0000259" key="1">
    <source>
        <dbReference type="Pfam" id="PF12146"/>
    </source>
</evidence>
<dbReference type="Proteomes" id="UP000624041">
    <property type="component" value="Unassembled WGS sequence"/>
</dbReference>
<dbReference type="SUPFAM" id="SSF53474">
    <property type="entry name" value="alpha/beta-Hydrolases"/>
    <property type="match status" value="1"/>
</dbReference>
<dbReference type="RefSeq" id="WP_188858950.1">
    <property type="nucleotide sequence ID" value="NZ_BMOS01000032.1"/>
</dbReference>
<dbReference type="GO" id="GO:0016787">
    <property type="term" value="F:hydrolase activity"/>
    <property type="evidence" value="ECO:0007669"/>
    <property type="project" value="UniProtKB-KW"/>
</dbReference>
<name>A0A918D4A6_9BACI</name>
<dbReference type="Pfam" id="PF12146">
    <property type="entry name" value="Hydrolase_4"/>
    <property type="match status" value="1"/>
</dbReference>
<organism evidence="2 3">
    <name type="scientific">Oceanobacillus indicireducens</name>
    <dbReference type="NCBI Taxonomy" id="1004261"/>
    <lineage>
        <taxon>Bacteria</taxon>
        <taxon>Bacillati</taxon>
        <taxon>Bacillota</taxon>
        <taxon>Bacilli</taxon>
        <taxon>Bacillales</taxon>
        <taxon>Bacillaceae</taxon>
        <taxon>Oceanobacillus</taxon>
    </lineage>
</organism>